<evidence type="ECO:0000256" key="3">
    <source>
        <dbReference type="ARBA" id="ARBA00022692"/>
    </source>
</evidence>
<dbReference type="Proteomes" id="UP000622638">
    <property type="component" value="Unassembled WGS sequence"/>
</dbReference>
<name>A0A6I3T2R9_9BURK</name>
<evidence type="ECO:0000313" key="11">
    <source>
        <dbReference type="Proteomes" id="UP000622638"/>
    </source>
</evidence>
<keyword evidence="4 6" id="KW-1133">Transmembrane helix</keyword>
<sequence>MHSASDSNLPTIIAPRGAGPAELALAVGGLAIGTGEFASMTILPLVANDLGTTLPAMGHMISAYALGVVVGAPLITIFLARMPRRLMLVCLMLMFAVGNFLGALAPTPGLLIAARFLAGIPHGAYFGVAALVAAALVTPDKRGQAVSRVMLGLTVANIVGVPLATWLGQVLGWRSAFVIVGLLGLLTAGLVSFLLPAIAAGNASPRRELGVFRRLQVWLTLLMVAIGFGGLFALYTYVTPTLLQITHASPVAVSVLLGLMGVGMTVGNLAGGWLADRSRTATIFGVLVWNALMLACFAWTAPHLWLAGLNLFLIGTGIAVVPAVQTRLMDVAGDAQTVAAALNHSAFNIANALGAWAGGMAISAGMGLSSTGPVGAVLALGGIVVLGISLAVDRRTGPAPALAAAK</sequence>
<reference evidence="8" key="1">
    <citation type="journal article" date="2014" name="Int. J. Syst. Evol. Microbiol.">
        <title>Complete genome of a new Firmicutes species belonging to the dominant human colonic microbiota ('Ruminococcus bicirculans') reveals two chromosomes and a selective capacity to utilize plant glucans.</title>
        <authorList>
            <consortium name="NISC Comparative Sequencing Program"/>
            <person name="Wegmann U."/>
            <person name="Louis P."/>
            <person name="Goesmann A."/>
            <person name="Henrissat B."/>
            <person name="Duncan S.H."/>
            <person name="Flint H.J."/>
        </authorList>
    </citation>
    <scope>NUCLEOTIDE SEQUENCE</scope>
    <source>
        <strain evidence="8">CGMCC 1.15931</strain>
    </source>
</reference>
<organism evidence="9 10">
    <name type="scientific">Pseudoduganella buxea</name>
    <dbReference type="NCBI Taxonomy" id="1949069"/>
    <lineage>
        <taxon>Bacteria</taxon>
        <taxon>Pseudomonadati</taxon>
        <taxon>Pseudomonadota</taxon>
        <taxon>Betaproteobacteria</taxon>
        <taxon>Burkholderiales</taxon>
        <taxon>Oxalobacteraceae</taxon>
        <taxon>Telluria group</taxon>
        <taxon>Pseudoduganella</taxon>
    </lineage>
</organism>
<gene>
    <name evidence="8" type="ORF">GCM10011572_47110</name>
    <name evidence="9" type="ORF">GM672_20975</name>
</gene>
<dbReference type="Pfam" id="PF07690">
    <property type="entry name" value="MFS_1"/>
    <property type="match status" value="1"/>
</dbReference>
<feature type="transmembrane region" description="Helical" evidence="6">
    <location>
        <begin position="86"/>
        <end position="106"/>
    </location>
</feature>
<feature type="transmembrane region" description="Helical" evidence="6">
    <location>
        <begin position="250"/>
        <end position="274"/>
    </location>
</feature>
<feature type="transmembrane region" description="Helical" evidence="6">
    <location>
        <begin position="306"/>
        <end position="324"/>
    </location>
</feature>
<protein>
    <submittedName>
        <fullName evidence="9">MFS transporter</fullName>
    </submittedName>
</protein>
<evidence type="ECO:0000256" key="2">
    <source>
        <dbReference type="ARBA" id="ARBA00022475"/>
    </source>
</evidence>
<dbReference type="AlphaFoldDB" id="A0A6I3T2R9"/>
<feature type="transmembrane region" description="Helical" evidence="6">
    <location>
        <begin position="59"/>
        <end position="79"/>
    </location>
</feature>
<feature type="domain" description="Major facilitator superfamily (MFS) profile" evidence="7">
    <location>
        <begin position="21"/>
        <end position="399"/>
    </location>
</feature>
<dbReference type="RefSeq" id="WP_155472480.1">
    <property type="nucleotide sequence ID" value="NZ_BMKG01000028.1"/>
</dbReference>
<evidence type="ECO:0000313" key="9">
    <source>
        <dbReference type="EMBL" id="MTV55205.1"/>
    </source>
</evidence>
<dbReference type="GO" id="GO:0005886">
    <property type="term" value="C:plasma membrane"/>
    <property type="evidence" value="ECO:0007669"/>
    <property type="project" value="UniProtKB-SubCell"/>
</dbReference>
<comment type="caution">
    <text evidence="9">The sequence shown here is derived from an EMBL/GenBank/DDBJ whole genome shotgun (WGS) entry which is preliminary data.</text>
</comment>
<dbReference type="CDD" id="cd17324">
    <property type="entry name" value="MFS_NepI_like"/>
    <property type="match status" value="1"/>
</dbReference>
<keyword evidence="5 6" id="KW-0472">Membrane</keyword>
<dbReference type="SUPFAM" id="SSF103473">
    <property type="entry name" value="MFS general substrate transporter"/>
    <property type="match status" value="1"/>
</dbReference>
<dbReference type="EMBL" id="BMKG01000028">
    <property type="protein sequence ID" value="GGC20317.1"/>
    <property type="molecule type" value="Genomic_DNA"/>
</dbReference>
<keyword evidence="2" id="KW-1003">Cell membrane</keyword>
<reference evidence="8" key="4">
    <citation type="submission" date="2024-05" db="EMBL/GenBank/DDBJ databases">
        <authorList>
            <person name="Sun Q."/>
            <person name="Zhou Y."/>
        </authorList>
    </citation>
    <scope>NUCLEOTIDE SEQUENCE</scope>
    <source>
        <strain evidence="8">CGMCC 1.15931</strain>
    </source>
</reference>
<dbReference type="InterPro" id="IPR050189">
    <property type="entry name" value="MFS_Efflux_Transporters"/>
</dbReference>
<comment type="subcellular location">
    <subcellularLocation>
        <location evidence="1">Cell membrane</location>
        <topology evidence="1">Multi-pass membrane protein</topology>
    </subcellularLocation>
</comment>
<evidence type="ECO:0000259" key="7">
    <source>
        <dbReference type="PROSITE" id="PS50850"/>
    </source>
</evidence>
<feature type="transmembrane region" description="Helical" evidence="6">
    <location>
        <begin position="374"/>
        <end position="392"/>
    </location>
</feature>
<feature type="transmembrane region" description="Helical" evidence="6">
    <location>
        <begin position="281"/>
        <end position="300"/>
    </location>
</feature>
<dbReference type="PROSITE" id="PS50850">
    <property type="entry name" value="MFS"/>
    <property type="match status" value="1"/>
</dbReference>
<evidence type="ECO:0000256" key="4">
    <source>
        <dbReference type="ARBA" id="ARBA00022989"/>
    </source>
</evidence>
<dbReference type="GO" id="GO:0022857">
    <property type="term" value="F:transmembrane transporter activity"/>
    <property type="evidence" value="ECO:0007669"/>
    <property type="project" value="InterPro"/>
</dbReference>
<accession>A0A6I3T2R9</accession>
<feature type="transmembrane region" description="Helical" evidence="6">
    <location>
        <begin position="23"/>
        <end position="47"/>
    </location>
</feature>
<dbReference type="PRINTS" id="PR01035">
    <property type="entry name" value="TCRTETA"/>
</dbReference>
<evidence type="ECO:0000256" key="5">
    <source>
        <dbReference type="ARBA" id="ARBA00023136"/>
    </source>
</evidence>
<dbReference type="InterPro" id="IPR036259">
    <property type="entry name" value="MFS_trans_sf"/>
</dbReference>
<dbReference type="InterPro" id="IPR011701">
    <property type="entry name" value="MFS"/>
</dbReference>
<dbReference type="PANTHER" id="PTHR43124:SF3">
    <property type="entry name" value="CHLORAMPHENICOL EFFLUX PUMP RV0191"/>
    <property type="match status" value="1"/>
</dbReference>
<proteinExistence type="predicted"/>
<dbReference type="EMBL" id="WNKZ01000075">
    <property type="protein sequence ID" value="MTV55205.1"/>
    <property type="molecule type" value="Genomic_DNA"/>
</dbReference>
<feature type="transmembrane region" description="Helical" evidence="6">
    <location>
        <begin position="173"/>
        <end position="196"/>
    </location>
</feature>
<feature type="transmembrane region" description="Helical" evidence="6">
    <location>
        <begin position="112"/>
        <end position="137"/>
    </location>
</feature>
<dbReference type="Proteomes" id="UP000430634">
    <property type="component" value="Unassembled WGS sequence"/>
</dbReference>
<feature type="transmembrane region" description="Helical" evidence="6">
    <location>
        <begin position="345"/>
        <end position="368"/>
    </location>
</feature>
<dbReference type="Gene3D" id="1.20.1250.20">
    <property type="entry name" value="MFS general substrate transporter like domains"/>
    <property type="match status" value="2"/>
</dbReference>
<dbReference type="InterPro" id="IPR020846">
    <property type="entry name" value="MFS_dom"/>
</dbReference>
<evidence type="ECO:0000256" key="1">
    <source>
        <dbReference type="ARBA" id="ARBA00004651"/>
    </source>
</evidence>
<feature type="transmembrane region" description="Helical" evidence="6">
    <location>
        <begin position="217"/>
        <end position="238"/>
    </location>
</feature>
<dbReference type="InterPro" id="IPR001958">
    <property type="entry name" value="Tet-R_TetA/multi-R_MdtG-like"/>
</dbReference>
<dbReference type="OrthoDB" id="9788453at2"/>
<evidence type="ECO:0000256" key="6">
    <source>
        <dbReference type="SAM" id="Phobius"/>
    </source>
</evidence>
<reference evidence="11" key="2">
    <citation type="journal article" date="2019" name="Int. J. Syst. Evol. Microbiol.">
        <title>The Global Catalogue of Microorganisms (GCM) 10K type strain sequencing project: providing services to taxonomists for standard genome sequencing and annotation.</title>
        <authorList>
            <consortium name="The Broad Institute Genomics Platform"/>
            <consortium name="The Broad Institute Genome Sequencing Center for Infectious Disease"/>
            <person name="Wu L."/>
            <person name="Ma J."/>
        </authorList>
    </citation>
    <scope>NUCLEOTIDE SEQUENCE [LARGE SCALE GENOMIC DNA]</scope>
    <source>
        <strain evidence="11">CGMCC 1.15931</strain>
    </source>
</reference>
<keyword evidence="3 6" id="KW-0812">Transmembrane</keyword>
<evidence type="ECO:0000313" key="10">
    <source>
        <dbReference type="Proteomes" id="UP000430634"/>
    </source>
</evidence>
<dbReference type="PANTHER" id="PTHR43124">
    <property type="entry name" value="PURINE EFFLUX PUMP PBUE"/>
    <property type="match status" value="1"/>
</dbReference>
<feature type="transmembrane region" description="Helical" evidence="6">
    <location>
        <begin position="149"/>
        <end position="167"/>
    </location>
</feature>
<keyword evidence="11" id="KW-1185">Reference proteome</keyword>
<evidence type="ECO:0000313" key="8">
    <source>
        <dbReference type="EMBL" id="GGC20317.1"/>
    </source>
</evidence>
<reference evidence="9 10" key="3">
    <citation type="submission" date="2019-11" db="EMBL/GenBank/DDBJ databases">
        <title>Type strains purchased from KCTC, JCM and DSMZ.</title>
        <authorList>
            <person name="Lu H."/>
        </authorList>
    </citation>
    <scope>NUCLEOTIDE SEQUENCE [LARGE SCALE GENOMIC DNA]</scope>
    <source>
        <strain evidence="9 10">KCTC 52429</strain>
    </source>
</reference>